<evidence type="ECO:0000256" key="7">
    <source>
        <dbReference type="ARBA" id="ARBA00022692"/>
    </source>
</evidence>
<keyword evidence="19" id="KW-1185">Reference proteome</keyword>
<dbReference type="STRING" id="10228.B3RND1"/>
<dbReference type="eggNOG" id="ENOG502RZBK">
    <property type="taxonomic scope" value="Eukaryota"/>
</dbReference>
<evidence type="ECO:0000256" key="2">
    <source>
        <dbReference type="ARBA" id="ARBA00004294"/>
    </source>
</evidence>
<dbReference type="Proteomes" id="UP000009022">
    <property type="component" value="Unassembled WGS sequence"/>
</dbReference>
<dbReference type="Gene3D" id="1.20.120.550">
    <property type="entry name" value="Membrane associated eicosanoid/glutathione metabolism-like domain"/>
    <property type="match status" value="1"/>
</dbReference>
<dbReference type="PhylomeDB" id="B3RND1"/>
<organism evidence="18 19">
    <name type="scientific">Trichoplax adhaerens</name>
    <name type="common">Trichoplax reptans</name>
    <dbReference type="NCBI Taxonomy" id="10228"/>
    <lineage>
        <taxon>Eukaryota</taxon>
        <taxon>Metazoa</taxon>
        <taxon>Placozoa</taxon>
        <taxon>Uniplacotomia</taxon>
        <taxon>Trichoplacea</taxon>
        <taxon>Trichoplacidae</taxon>
        <taxon>Trichoplax</taxon>
    </lineage>
</organism>
<dbReference type="InterPro" id="IPR040162">
    <property type="entry name" value="MGST1-like"/>
</dbReference>
<comment type="similarity">
    <text evidence="4">Belongs to the MAPEG family.</text>
</comment>
<comment type="function">
    <text evidence="1">Conjugation of reduced glutathione to a wide number of exogenous and endogenous hydrophobic electrophiles.</text>
</comment>
<reference evidence="18 19" key="1">
    <citation type="journal article" date="2008" name="Nature">
        <title>The Trichoplax genome and the nature of placozoans.</title>
        <authorList>
            <person name="Srivastava M."/>
            <person name="Begovic E."/>
            <person name="Chapman J."/>
            <person name="Putnam N.H."/>
            <person name="Hellsten U."/>
            <person name="Kawashima T."/>
            <person name="Kuo A."/>
            <person name="Mitros T."/>
            <person name="Salamov A."/>
            <person name="Carpenter M.L."/>
            <person name="Signorovitch A.Y."/>
            <person name="Moreno M.A."/>
            <person name="Kamm K."/>
            <person name="Grimwood J."/>
            <person name="Schmutz J."/>
            <person name="Shapiro H."/>
            <person name="Grigoriev I.V."/>
            <person name="Buss L.W."/>
            <person name="Schierwater B."/>
            <person name="Dellaporta S.L."/>
            <person name="Rokhsar D.S."/>
        </authorList>
    </citation>
    <scope>NUCLEOTIDE SEQUENCE [LARGE SCALE GENOMIC DNA]</scope>
    <source>
        <strain evidence="18 19">Grell-BS-1999</strain>
    </source>
</reference>
<evidence type="ECO:0000256" key="6">
    <source>
        <dbReference type="ARBA" id="ARBA00022679"/>
    </source>
</evidence>
<sequence>MDEQNQLLSFSNPVFNAYAFYAVIIVLKVLTMAVNTGRLRQKNTAFSNPEDAILFGIEPSKKNVNVKHPDVERFVRAHRNDLENIISFLFVGFLYVLTDPPYDISIYCFRIFTLARIIHSVSSVKVNTLLRYAAAIPGME</sequence>
<dbReference type="RefSeq" id="XP_002109267.1">
    <property type="nucleotide sequence ID" value="XM_002109231.1"/>
</dbReference>
<keyword evidence="10 17" id="KW-1133">Transmembrane helix</keyword>
<evidence type="ECO:0000256" key="16">
    <source>
        <dbReference type="ARBA" id="ARBA00049385"/>
    </source>
</evidence>
<dbReference type="InParanoid" id="B3RND1"/>
<comment type="catalytic activity">
    <reaction evidence="16">
        <text>RX + glutathione = an S-substituted glutathione + a halide anion + H(+)</text>
        <dbReference type="Rhea" id="RHEA:16437"/>
        <dbReference type="ChEBI" id="CHEBI:15378"/>
        <dbReference type="ChEBI" id="CHEBI:16042"/>
        <dbReference type="ChEBI" id="CHEBI:17792"/>
        <dbReference type="ChEBI" id="CHEBI:57925"/>
        <dbReference type="ChEBI" id="CHEBI:90779"/>
        <dbReference type="EC" id="2.5.1.18"/>
    </reaction>
    <physiologicalReaction direction="left-to-right" evidence="16">
        <dbReference type="Rhea" id="RHEA:16438"/>
    </physiologicalReaction>
</comment>
<comment type="subcellular location">
    <subcellularLocation>
        <location evidence="3">Endoplasmic reticulum membrane</location>
        <topology evidence="3">Multi-pass membrane protein</topology>
    </subcellularLocation>
    <subcellularLocation>
        <location evidence="2">Mitochondrion outer membrane</location>
    </subcellularLocation>
</comment>
<gene>
    <name evidence="18" type="ORF">TRIADDRAFT_53121</name>
</gene>
<evidence type="ECO:0000256" key="1">
    <source>
        <dbReference type="ARBA" id="ARBA00003701"/>
    </source>
</evidence>
<dbReference type="GO" id="GO:0004364">
    <property type="term" value="F:glutathione transferase activity"/>
    <property type="evidence" value="ECO:0007669"/>
    <property type="project" value="UniProtKB-EC"/>
</dbReference>
<evidence type="ECO:0000256" key="13">
    <source>
        <dbReference type="ARBA" id="ARBA00023136"/>
    </source>
</evidence>
<keyword evidence="11" id="KW-0007">Acetylation</keyword>
<dbReference type="InterPro" id="IPR001129">
    <property type="entry name" value="Membr-assoc_MAPEG"/>
</dbReference>
<evidence type="ECO:0000256" key="8">
    <source>
        <dbReference type="ARBA" id="ARBA00022787"/>
    </source>
</evidence>
<dbReference type="AlphaFoldDB" id="B3RND1"/>
<accession>B3RND1</accession>
<dbReference type="SUPFAM" id="SSF161084">
    <property type="entry name" value="MAPEG domain-like"/>
    <property type="match status" value="1"/>
</dbReference>
<dbReference type="KEGG" id="tad:TRIADDRAFT_53121"/>
<evidence type="ECO:0000256" key="12">
    <source>
        <dbReference type="ARBA" id="ARBA00023128"/>
    </source>
</evidence>
<name>B3RND1_TRIAD</name>
<evidence type="ECO:0000256" key="11">
    <source>
        <dbReference type="ARBA" id="ARBA00022990"/>
    </source>
</evidence>
<dbReference type="CTD" id="6751049"/>
<keyword evidence="8" id="KW-1000">Mitochondrion outer membrane</keyword>
<dbReference type="GO" id="GO:0005741">
    <property type="term" value="C:mitochondrial outer membrane"/>
    <property type="evidence" value="ECO:0007669"/>
    <property type="project" value="UniProtKB-SubCell"/>
</dbReference>
<dbReference type="PANTHER" id="PTHR10689">
    <property type="entry name" value="MICROSOMAL GLUTATHIONE S-TRANSFERASE 1"/>
    <property type="match status" value="1"/>
</dbReference>
<comment type="subunit">
    <text evidence="14">Homotrimer; The trimer binds only one molecule of glutathione.</text>
</comment>
<evidence type="ECO:0000256" key="14">
    <source>
        <dbReference type="ARBA" id="ARBA00038540"/>
    </source>
</evidence>
<dbReference type="OMA" id="ICHTIAY"/>
<keyword evidence="13 17" id="KW-0472">Membrane</keyword>
<protein>
    <recommendedName>
        <fullName evidence="15">Microsomal glutathione S-transferase 1</fullName>
        <ecNumber evidence="5">2.5.1.18</ecNumber>
    </recommendedName>
</protein>
<evidence type="ECO:0000256" key="4">
    <source>
        <dbReference type="ARBA" id="ARBA00010459"/>
    </source>
</evidence>
<dbReference type="OrthoDB" id="193139at2759"/>
<evidence type="ECO:0000256" key="5">
    <source>
        <dbReference type="ARBA" id="ARBA00012452"/>
    </source>
</evidence>
<keyword evidence="6" id="KW-0808">Transferase</keyword>
<feature type="transmembrane region" description="Helical" evidence="17">
    <location>
        <begin position="82"/>
        <end position="98"/>
    </location>
</feature>
<evidence type="ECO:0000256" key="3">
    <source>
        <dbReference type="ARBA" id="ARBA00004477"/>
    </source>
</evidence>
<keyword evidence="12" id="KW-0496">Mitochondrion</keyword>
<dbReference type="Pfam" id="PF01124">
    <property type="entry name" value="MAPEG"/>
    <property type="match status" value="1"/>
</dbReference>
<dbReference type="GeneID" id="6751049"/>
<evidence type="ECO:0000256" key="9">
    <source>
        <dbReference type="ARBA" id="ARBA00022824"/>
    </source>
</evidence>
<dbReference type="EC" id="2.5.1.18" evidence="5"/>
<dbReference type="HOGENOM" id="CLU_105467_0_0_1"/>
<keyword evidence="7 17" id="KW-0812">Transmembrane</keyword>
<dbReference type="InterPro" id="IPR023352">
    <property type="entry name" value="MAPEG-like_dom_sf"/>
</dbReference>
<proteinExistence type="inferred from homology"/>
<dbReference type="GO" id="GO:0005789">
    <property type="term" value="C:endoplasmic reticulum membrane"/>
    <property type="evidence" value="ECO:0007669"/>
    <property type="project" value="UniProtKB-SubCell"/>
</dbReference>
<feature type="transmembrane region" description="Helical" evidence="17">
    <location>
        <begin position="15"/>
        <end position="34"/>
    </location>
</feature>
<evidence type="ECO:0000256" key="17">
    <source>
        <dbReference type="SAM" id="Phobius"/>
    </source>
</evidence>
<evidence type="ECO:0000313" key="19">
    <source>
        <dbReference type="Proteomes" id="UP000009022"/>
    </source>
</evidence>
<dbReference type="FunFam" id="1.20.120.550:FF:000002">
    <property type="entry name" value="Microsomal glutathione S-transferase 1"/>
    <property type="match status" value="1"/>
</dbReference>
<dbReference type="PANTHER" id="PTHR10689:SF6">
    <property type="entry name" value="MICROSOMAL GLUTATHIONE S-TRANSFERASE 1"/>
    <property type="match status" value="1"/>
</dbReference>
<dbReference type="EMBL" id="DS985242">
    <property type="protein sequence ID" value="EDV27433.1"/>
    <property type="molecule type" value="Genomic_DNA"/>
</dbReference>
<evidence type="ECO:0000256" key="15">
    <source>
        <dbReference type="ARBA" id="ARBA00039397"/>
    </source>
</evidence>
<evidence type="ECO:0000256" key="10">
    <source>
        <dbReference type="ARBA" id="ARBA00022989"/>
    </source>
</evidence>
<keyword evidence="9" id="KW-0256">Endoplasmic reticulum</keyword>
<evidence type="ECO:0000313" key="18">
    <source>
        <dbReference type="EMBL" id="EDV27433.1"/>
    </source>
</evidence>